<evidence type="ECO:0000256" key="1">
    <source>
        <dbReference type="SAM" id="MobiDB-lite"/>
    </source>
</evidence>
<organism evidence="2">
    <name type="scientific">marine metagenome</name>
    <dbReference type="NCBI Taxonomy" id="408172"/>
    <lineage>
        <taxon>unclassified sequences</taxon>
        <taxon>metagenomes</taxon>
        <taxon>ecological metagenomes</taxon>
    </lineage>
</organism>
<accession>A0A382BYI2</accession>
<reference evidence="2" key="1">
    <citation type="submission" date="2018-05" db="EMBL/GenBank/DDBJ databases">
        <authorList>
            <person name="Lanie J.A."/>
            <person name="Ng W.-L."/>
            <person name="Kazmierczak K.M."/>
            <person name="Andrzejewski T.M."/>
            <person name="Davidsen T.M."/>
            <person name="Wayne K.J."/>
            <person name="Tettelin H."/>
            <person name="Glass J.I."/>
            <person name="Rusch D."/>
            <person name="Podicherti R."/>
            <person name="Tsui H.-C.T."/>
            <person name="Winkler M.E."/>
        </authorList>
    </citation>
    <scope>NUCLEOTIDE SEQUENCE</scope>
</reference>
<feature type="non-terminal residue" evidence="2">
    <location>
        <position position="120"/>
    </location>
</feature>
<gene>
    <name evidence="2" type="ORF">METZ01_LOCUS171405</name>
</gene>
<dbReference type="EMBL" id="UINC01031850">
    <property type="protein sequence ID" value="SVB18551.1"/>
    <property type="molecule type" value="Genomic_DNA"/>
</dbReference>
<feature type="region of interest" description="Disordered" evidence="1">
    <location>
        <begin position="56"/>
        <end position="91"/>
    </location>
</feature>
<name>A0A382BYI2_9ZZZZ</name>
<dbReference type="AlphaFoldDB" id="A0A382BYI2"/>
<sequence>MFPVDPAKIPPNGVRAQCSICPEIFDVEEPILAKEMEGIPPGAGMAPGVEAGVVEMLPPADESGPSPEDKEKSLLRSLASDVIGHNSEEHSEIATFKEVFDEDVARSLKDYQEQAESEVA</sequence>
<evidence type="ECO:0000313" key="2">
    <source>
        <dbReference type="EMBL" id="SVB18551.1"/>
    </source>
</evidence>
<proteinExistence type="predicted"/>
<protein>
    <submittedName>
        <fullName evidence="2">Uncharacterized protein</fullName>
    </submittedName>
</protein>